<accession>A0A382MMY6</accession>
<name>A0A382MMY6_9ZZZZ</name>
<protein>
    <submittedName>
        <fullName evidence="1">Uncharacterized protein</fullName>
    </submittedName>
</protein>
<feature type="non-terminal residue" evidence="1">
    <location>
        <position position="37"/>
    </location>
</feature>
<dbReference type="AlphaFoldDB" id="A0A382MMY6"/>
<gene>
    <name evidence="1" type="ORF">METZ01_LOCUS301535</name>
</gene>
<evidence type="ECO:0000313" key="1">
    <source>
        <dbReference type="EMBL" id="SVC48681.1"/>
    </source>
</evidence>
<dbReference type="EMBL" id="UINC01093897">
    <property type="protein sequence ID" value="SVC48681.1"/>
    <property type="molecule type" value="Genomic_DNA"/>
</dbReference>
<proteinExistence type="predicted"/>
<reference evidence="1" key="1">
    <citation type="submission" date="2018-05" db="EMBL/GenBank/DDBJ databases">
        <authorList>
            <person name="Lanie J.A."/>
            <person name="Ng W.-L."/>
            <person name="Kazmierczak K.M."/>
            <person name="Andrzejewski T.M."/>
            <person name="Davidsen T.M."/>
            <person name="Wayne K.J."/>
            <person name="Tettelin H."/>
            <person name="Glass J.I."/>
            <person name="Rusch D."/>
            <person name="Podicherti R."/>
            <person name="Tsui H.-C.T."/>
            <person name="Winkler M.E."/>
        </authorList>
    </citation>
    <scope>NUCLEOTIDE SEQUENCE</scope>
</reference>
<organism evidence="1">
    <name type="scientific">marine metagenome</name>
    <dbReference type="NCBI Taxonomy" id="408172"/>
    <lineage>
        <taxon>unclassified sequences</taxon>
        <taxon>metagenomes</taxon>
        <taxon>ecological metagenomes</taxon>
    </lineage>
</organism>
<sequence length="37" mass="4196">MTFINSAVFFIMLSFVSAANDGGYRLIGNHTNDYYMN</sequence>